<dbReference type="InterPro" id="IPR004027">
    <property type="entry name" value="SEC_C_motif"/>
</dbReference>
<dbReference type="Proteomes" id="UP001154240">
    <property type="component" value="Unassembled WGS sequence"/>
</dbReference>
<dbReference type="SUPFAM" id="SSF103642">
    <property type="entry name" value="Sec-C motif"/>
    <property type="match status" value="1"/>
</dbReference>
<accession>A0A9X4RML8</accession>
<reference evidence="1" key="2">
    <citation type="submission" date="2022-10" db="EMBL/GenBank/DDBJ databases">
        <authorList>
            <person name="Aronson H.S."/>
        </authorList>
    </citation>
    <scope>NUCLEOTIDE SEQUENCE</scope>
    <source>
        <strain evidence="1">RS19-109</strain>
    </source>
</reference>
<proteinExistence type="predicted"/>
<evidence type="ECO:0000313" key="1">
    <source>
        <dbReference type="EMBL" id="MDG4476889.1"/>
    </source>
</evidence>
<gene>
    <name evidence="1" type="ORF">OLX77_12060</name>
</gene>
<dbReference type="RefSeq" id="WP_307633854.1">
    <property type="nucleotide sequence ID" value="NZ_JAPHEH010000001.1"/>
</dbReference>
<sequence>MATIGRNDLCFCGSGKKFKKCCLGLRVTAPAKPAIPSVKNEVEKIQGSAAAKKAAVLALGVFVLFSTTGGDAWLLEVTDMDAIQVAQDGEKLPVQIEENPETIEINWTHKFDIKNKKFILTSYKDKSEEIREEYPAHTILSTVKKIRSRIPRELISTIHLDSETESQAQAV</sequence>
<comment type="caution">
    <text evidence="1">The sequence shown here is derived from an EMBL/GenBank/DDBJ whole genome shotgun (WGS) entry which is preliminary data.</text>
</comment>
<evidence type="ECO:0000313" key="2">
    <source>
        <dbReference type="Proteomes" id="UP001154240"/>
    </source>
</evidence>
<organism evidence="1 2">
    <name type="scientific">Thiovibrio frasassiensis</name>
    <dbReference type="NCBI Taxonomy" id="2984131"/>
    <lineage>
        <taxon>Bacteria</taxon>
        <taxon>Pseudomonadati</taxon>
        <taxon>Thermodesulfobacteriota</taxon>
        <taxon>Desulfobulbia</taxon>
        <taxon>Desulfobulbales</taxon>
        <taxon>Thiovibrionaceae</taxon>
        <taxon>Thiovibrio</taxon>
    </lineage>
</organism>
<dbReference type="EMBL" id="JAPHEH010000001">
    <property type="protein sequence ID" value="MDG4476889.1"/>
    <property type="molecule type" value="Genomic_DNA"/>
</dbReference>
<dbReference type="Gene3D" id="3.10.450.50">
    <property type="match status" value="1"/>
</dbReference>
<dbReference type="Pfam" id="PF02810">
    <property type="entry name" value="SEC-C"/>
    <property type="match status" value="1"/>
</dbReference>
<dbReference type="AlphaFoldDB" id="A0A9X4RML8"/>
<reference evidence="1" key="1">
    <citation type="journal article" date="2022" name="bioRxiv">
        <title>Thiovibrio frasassiensisgen. nov., sp. nov., an autotrophic, elemental sulfur disproportionating bacterium isolated from sulfidic karst sediment, and proposal of Thiovibrionaceae fam. nov.</title>
        <authorList>
            <person name="Aronson H."/>
            <person name="Thomas C."/>
            <person name="Bhattacharyya M."/>
            <person name="Eckstein S."/>
            <person name="Jensen S."/>
            <person name="Barco R."/>
            <person name="Macalady J."/>
            <person name="Amend J."/>
        </authorList>
    </citation>
    <scope>NUCLEOTIDE SEQUENCE</scope>
    <source>
        <strain evidence="1">RS19-109</strain>
    </source>
</reference>
<keyword evidence="2" id="KW-1185">Reference proteome</keyword>
<protein>
    <submittedName>
        <fullName evidence="1">SEC-C domain-containing protein</fullName>
    </submittedName>
</protein>
<name>A0A9X4RML8_9BACT</name>